<accession>A0AAW8CXC3</accession>
<dbReference type="GO" id="GO:0016787">
    <property type="term" value="F:hydrolase activity"/>
    <property type="evidence" value="ECO:0007669"/>
    <property type="project" value="UniProtKB-KW"/>
</dbReference>
<dbReference type="InterPro" id="IPR022742">
    <property type="entry name" value="Hydrolase_4"/>
</dbReference>
<keyword evidence="1" id="KW-0732">Signal</keyword>
<dbReference type="SUPFAM" id="SSF53474">
    <property type="entry name" value="alpha/beta-Hydrolases"/>
    <property type="match status" value="1"/>
</dbReference>
<dbReference type="RefSeq" id="WP_307685192.1">
    <property type="nucleotide sequence ID" value="NZ_JAUSRD010000006.1"/>
</dbReference>
<dbReference type="InterPro" id="IPR029058">
    <property type="entry name" value="AB_hydrolase_fold"/>
</dbReference>
<dbReference type="AlphaFoldDB" id="A0AAW8CXC3"/>
<dbReference type="InterPro" id="IPR050261">
    <property type="entry name" value="FrsA_esterase"/>
</dbReference>
<proteinExistence type="predicted"/>
<organism evidence="3 4">
    <name type="scientific">Variovorax boronicumulans</name>
    <dbReference type="NCBI Taxonomy" id="436515"/>
    <lineage>
        <taxon>Bacteria</taxon>
        <taxon>Pseudomonadati</taxon>
        <taxon>Pseudomonadota</taxon>
        <taxon>Betaproteobacteria</taxon>
        <taxon>Burkholderiales</taxon>
        <taxon>Comamonadaceae</taxon>
        <taxon>Variovorax</taxon>
    </lineage>
</organism>
<dbReference type="Pfam" id="PF12146">
    <property type="entry name" value="Hydrolase_4"/>
    <property type="match status" value="1"/>
</dbReference>
<evidence type="ECO:0000313" key="3">
    <source>
        <dbReference type="EMBL" id="MDP9893841.1"/>
    </source>
</evidence>
<reference evidence="3" key="1">
    <citation type="submission" date="2023-07" db="EMBL/GenBank/DDBJ databases">
        <title>Sorghum-associated microbial communities from plants grown in Nebraska, USA.</title>
        <authorList>
            <person name="Schachtman D."/>
        </authorList>
    </citation>
    <scope>NUCLEOTIDE SEQUENCE</scope>
    <source>
        <strain evidence="3">DS3754</strain>
    </source>
</reference>
<comment type="caution">
    <text evidence="3">The sequence shown here is derived from an EMBL/GenBank/DDBJ whole genome shotgun (WGS) entry which is preliminary data.</text>
</comment>
<dbReference type="PANTHER" id="PTHR22946">
    <property type="entry name" value="DIENELACTONE HYDROLASE DOMAIN-CONTAINING PROTEIN-RELATED"/>
    <property type="match status" value="1"/>
</dbReference>
<evidence type="ECO:0000259" key="2">
    <source>
        <dbReference type="Pfam" id="PF12146"/>
    </source>
</evidence>
<feature type="chain" id="PRO_5043353312" evidence="1">
    <location>
        <begin position="24"/>
        <end position="455"/>
    </location>
</feature>
<dbReference type="Gene3D" id="3.40.50.1820">
    <property type="entry name" value="alpha/beta hydrolase"/>
    <property type="match status" value="1"/>
</dbReference>
<feature type="signal peptide" evidence="1">
    <location>
        <begin position="1"/>
        <end position="23"/>
    </location>
</feature>
<protein>
    <submittedName>
        <fullName evidence="3">Alpha-beta hydrolase superfamily lysophospholipase</fullName>
    </submittedName>
</protein>
<feature type="domain" description="Serine aminopeptidase S33" evidence="2">
    <location>
        <begin position="191"/>
        <end position="407"/>
    </location>
</feature>
<name>A0AAW8CXC3_9BURK</name>
<dbReference type="PANTHER" id="PTHR22946:SF12">
    <property type="entry name" value="CONIDIAL PIGMENT BIOSYNTHESIS PROTEIN AYG1 (AFU_ORTHOLOGUE AFUA_2G17550)"/>
    <property type="match status" value="1"/>
</dbReference>
<evidence type="ECO:0000313" key="4">
    <source>
        <dbReference type="Proteomes" id="UP001242045"/>
    </source>
</evidence>
<evidence type="ECO:0000256" key="1">
    <source>
        <dbReference type="SAM" id="SignalP"/>
    </source>
</evidence>
<dbReference type="EMBL" id="JAUSRD010000006">
    <property type="protein sequence ID" value="MDP9893841.1"/>
    <property type="molecule type" value="Genomic_DNA"/>
</dbReference>
<dbReference type="Gene3D" id="1.20.1440.110">
    <property type="entry name" value="acylaminoacyl peptidase"/>
    <property type="match status" value="1"/>
</dbReference>
<dbReference type="Proteomes" id="UP001242045">
    <property type="component" value="Unassembled WGS sequence"/>
</dbReference>
<gene>
    <name evidence="3" type="ORF">J2W31_002956</name>
</gene>
<keyword evidence="3" id="KW-0378">Hydrolase</keyword>
<sequence>MERRHFARSILAAAGAVALGAKAQEASPAAAAAASPAPAVSGLKPFLFEKDETFWYETLRSFGHIAYGGADFGEVVVTAQRIRGGDYDSWHDEWRLTADRVAAEAQQSLAAGHHVSARDAFFRASNYYRSAEFFLHGNPADPRINAAYDRSVECFRAAVRLTDGAIEPVRIRYEGTSLPGYFYRAAGKGGKRRPTVVMHNGFDGSVEEMHYVAAAALAERGYNVLSFDGPGQPGPMHREGLVLRPDWERVVGPVLDHVLARPDVDAQRVALLGNSLGGVLAPRAAAFEPRIRALIALDGIYDMGVKTLPMFGGQREVARRVLTAPSAPDIDKALAQMAAHDAQARWAFSHGAWVTGKGTARGYLSTLLDYHVADGVAERIQCPTLVCAAANDMFFKGQPEMLYAHLTCPKTLLALDDTLGAGAHCHAGAQRLAMARIGDWLDATFAVPTRRAAAA</sequence>